<gene>
    <name evidence="1" type="ORF">MRATA1EN3_LOCUS7144</name>
</gene>
<evidence type="ECO:0000313" key="2">
    <source>
        <dbReference type="Proteomes" id="UP001162501"/>
    </source>
</evidence>
<protein>
    <submittedName>
        <fullName evidence="1">Uncharacterized protein</fullName>
    </submittedName>
</protein>
<dbReference type="Proteomes" id="UP001162501">
    <property type="component" value="Chromosome 15"/>
</dbReference>
<accession>A0ACB0E6P5</accession>
<organism evidence="1 2">
    <name type="scientific">Rangifer tarandus platyrhynchus</name>
    <name type="common">Svalbard reindeer</name>
    <dbReference type="NCBI Taxonomy" id="3082113"/>
    <lineage>
        <taxon>Eukaryota</taxon>
        <taxon>Metazoa</taxon>
        <taxon>Chordata</taxon>
        <taxon>Craniata</taxon>
        <taxon>Vertebrata</taxon>
        <taxon>Euteleostomi</taxon>
        <taxon>Mammalia</taxon>
        <taxon>Eutheria</taxon>
        <taxon>Laurasiatheria</taxon>
        <taxon>Artiodactyla</taxon>
        <taxon>Ruminantia</taxon>
        <taxon>Pecora</taxon>
        <taxon>Cervidae</taxon>
        <taxon>Odocoileinae</taxon>
        <taxon>Rangifer</taxon>
    </lineage>
</organism>
<name>A0ACB0E6P5_RANTA</name>
<reference evidence="1" key="1">
    <citation type="submission" date="2023-05" db="EMBL/GenBank/DDBJ databases">
        <authorList>
            <consortium name="ELIXIR-Norway"/>
        </authorList>
    </citation>
    <scope>NUCLEOTIDE SEQUENCE</scope>
</reference>
<evidence type="ECO:0000313" key="1">
    <source>
        <dbReference type="EMBL" id="CAI9695931.1"/>
    </source>
</evidence>
<proteinExistence type="predicted"/>
<dbReference type="EMBL" id="OX596099">
    <property type="protein sequence ID" value="CAI9695931.1"/>
    <property type="molecule type" value="Genomic_DNA"/>
</dbReference>
<sequence length="265" mass="28008">MLVSTSSRASACHSNADHSCRISGVDVRPRAAGRATVLLVIWMQMQSIMFCGGVSVELSSAAPLKMQATDGRAGNDGVPPGQRRSCRLSDIFVSLGGPSHLHKAAPWETSLRHVRATWFVVLIMKPQGRSFFVSSSFRRLQMLPGLRLHHPNVCITPVSASPPEQVLVEAPSAVQLTRLPAGNVLAIGRTHGAAPPPPRAHRAAGKATRASETLKSGSGRKPSFALACPPVPLQGDVEPEVSLESFSCQGPPARSVLPGALCVEV</sequence>